<keyword evidence="2" id="KW-0805">Transcription regulation</keyword>
<dbReference type="GO" id="GO:0043565">
    <property type="term" value="F:sequence-specific DNA binding"/>
    <property type="evidence" value="ECO:0007669"/>
    <property type="project" value="TreeGrafter"/>
</dbReference>
<dbReference type="EMBL" id="RJVQ01000001">
    <property type="protein sequence ID" value="RQW64615.1"/>
    <property type="molecule type" value="Genomic_DNA"/>
</dbReference>
<dbReference type="PANTHER" id="PTHR30537:SF5">
    <property type="entry name" value="HTH-TYPE TRANSCRIPTIONAL ACTIVATOR TTDR-RELATED"/>
    <property type="match status" value="1"/>
</dbReference>
<evidence type="ECO:0000313" key="6">
    <source>
        <dbReference type="EMBL" id="RQW64615.1"/>
    </source>
</evidence>
<dbReference type="Gene3D" id="3.40.190.290">
    <property type="match status" value="1"/>
</dbReference>
<dbReference type="InterPro" id="IPR000847">
    <property type="entry name" value="LysR_HTH_N"/>
</dbReference>
<dbReference type="CDD" id="cd08422">
    <property type="entry name" value="PBP2_CrgA_like"/>
    <property type="match status" value="1"/>
</dbReference>
<dbReference type="OrthoDB" id="9786526at2"/>
<dbReference type="SUPFAM" id="SSF53850">
    <property type="entry name" value="Periplasmic binding protein-like II"/>
    <property type="match status" value="1"/>
</dbReference>
<keyword evidence="4" id="KW-0804">Transcription</keyword>
<dbReference type="GO" id="GO:0006351">
    <property type="term" value="P:DNA-templated transcription"/>
    <property type="evidence" value="ECO:0007669"/>
    <property type="project" value="TreeGrafter"/>
</dbReference>
<protein>
    <submittedName>
        <fullName evidence="6">LysR family transcriptional regulator</fullName>
    </submittedName>
</protein>
<gene>
    <name evidence="6" type="ORF">EES38_00785</name>
</gene>
<dbReference type="InterPro" id="IPR005119">
    <property type="entry name" value="LysR_subst-bd"/>
</dbReference>
<dbReference type="InterPro" id="IPR036388">
    <property type="entry name" value="WH-like_DNA-bd_sf"/>
</dbReference>
<keyword evidence="3" id="KW-0238">DNA-binding</keyword>
<proteinExistence type="inferred from homology"/>
<accession>A0A3N9TLV6</accession>
<dbReference type="PANTHER" id="PTHR30537">
    <property type="entry name" value="HTH-TYPE TRANSCRIPTIONAL REGULATOR"/>
    <property type="match status" value="1"/>
</dbReference>
<dbReference type="InterPro" id="IPR036390">
    <property type="entry name" value="WH_DNA-bd_sf"/>
</dbReference>
<comment type="similarity">
    <text evidence="1">Belongs to the LysR transcriptional regulatory family.</text>
</comment>
<dbReference type="PROSITE" id="PS50931">
    <property type="entry name" value="HTH_LYSR"/>
    <property type="match status" value="1"/>
</dbReference>
<reference evidence="6 7" key="1">
    <citation type="submission" date="2018-11" db="EMBL/GenBank/DDBJ databases">
        <title>Vibrio LJC006 sp. nov., isolated from seawater during the bloom of the enteromorpha.</title>
        <authorList>
            <person name="Liang J."/>
        </authorList>
    </citation>
    <scope>NUCLEOTIDE SEQUENCE [LARGE SCALE GENOMIC DNA]</scope>
    <source>
        <strain evidence="6 7">LJC006</strain>
    </source>
</reference>
<sequence>MKRIDDLLGLQVFEKVVSLGSLTLAASALDISLAAASKRLANLESRVGVQLVYRNTRKLSITDDGILLYDYASRIINELNNAEEALLKRSAIISGELKITASYSIGRRYLANLIPKFCEEYPDIDIVVRLTDDVLDIVSENIDVAIRIGELADSRLVASRLMNNKRVLCASPHYISRFGQPKSLEELENHNCIVLGDNRNTIWRFDSHNVHIHGKYSCNDGETAHILAINGLGIALKSFSDVMEDLERGSLVQLLPELTQAAAPIHAVFMKQTELAPRVRVFVDYLKAHFEEQSHH</sequence>
<organism evidence="6 7">
    <name type="scientific">Vibrio viridaestus</name>
    <dbReference type="NCBI Taxonomy" id="2487322"/>
    <lineage>
        <taxon>Bacteria</taxon>
        <taxon>Pseudomonadati</taxon>
        <taxon>Pseudomonadota</taxon>
        <taxon>Gammaproteobacteria</taxon>
        <taxon>Vibrionales</taxon>
        <taxon>Vibrionaceae</taxon>
        <taxon>Vibrio</taxon>
    </lineage>
</organism>
<evidence type="ECO:0000256" key="2">
    <source>
        <dbReference type="ARBA" id="ARBA00023015"/>
    </source>
</evidence>
<evidence type="ECO:0000256" key="1">
    <source>
        <dbReference type="ARBA" id="ARBA00009437"/>
    </source>
</evidence>
<feature type="domain" description="HTH lysR-type" evidence="5">
    <location>
        <begin position="5"/>
        <end position="62"/>
    </location>
</feature>
<keyword evidence="7" id="KW-1185">Reference proteome</keyword>
<dbReference type="InterPro" id="IPR058163">
    <property type="entry name" value="LysR-type_TF_proteobact-type"/>
</dbReference>
<dbReference type="SUPFAM" id="SSF46785">
    <property type="entry name" value="Winged helix' DNA-binding domain"/>
    <property type="match status" value="1"/>
</dbReference>
<dbReference type="Pfam" id="PF00126">
    <property type="entry name" value="HTH_1"/>
    <property type="match status" value="1"/>
</dbReference>
<comment type="caution">
    <text evidence="6">The sequence shown here is derived from an EMBL/GenBank/DDBJ whole genome shotgun (WGS) entry which is preliminary data.</text>
</comment>
<dbReference type="GO" id="GO:0003700">
    <property type="term" value="F:DNA-binding transcription factor activity"/>
    <property type="evidence" value="ECO:0007669"/>
    <property type="project" value="InterPro"/>
</dbReference>
<evidence type="ECO:0000256" key="3">
    <source>
        <dbReference type="ARBA" id="ARBA00023125"/>
    </source>
</evidence>
<evidence type="ECO:0000256" key="4">
    <source>
        <dbReference type="ARBA" id="ARBA00023163"/>
    </source>
</evidence>
<dbReference type="AlphaFoldDB" id="A0A3N9TLV6"/>
<dbReference type="FunFam" id="3.40.190.290:FF:000001">
    <property type="entry name" value="Transcriptional regulator, LysR family"/>
    <property type="match status" value="1"/>
</dbReference>
<dbReference type="Pfam" id="PF03466">
    <property type="entry name" value="LysR_substrate"/>
    <property type="match status" value="1"/>
</dbReference>
<dbReference type="Gene3D" id="1.10.10.10">
    <property type="entry name" value="Winged helix-like DNA-binding domain superfamily/Winged helix DNA-binding domain"/>
    <property type="match status" value="1"/>
</dbReference>
<evidence type="ECO:0000259" key="5">
    <source>
        <dbReference type="PROSITE" id="PS50931"/>
    </source>
</evidence>
<evidence type="ECO:0000313" key="7">
    <source>
        <dbReference type="Proteomes" id="UP000281112"/>
    </source>
</evidence>
<dbReference type="Proteomes" id="UP000281112">
    <property type="component" value="Unassembled WGS sequence"/>
</dbReference>
<name>A0A3N9TLV6_9VIBR</name>
<dbReference type="RefSeq" id="WP_124935267.1">
    <property type="nucleotide sequence ID" value="NZ_RJVQ01000001.1"/>
</dbReference>